<dbReference type="AlphaFoldDB" id="A0A655F3D4"/>
<name>A0A655F3D4_MYCTX</name>
<evidence type="ECO:0000256" key="1">
    <source>
        <dbReference type="SAM" id="MobiDB-lite"/>
    </source>
</evidence>
<keyword evidence="2" id="KW-0808">Transferase</keyword>
<gene>
    <name evidence="2" type="ORF">ERS007661_02452</name>
</gene>
<protein>
    <submittedName>
        <fullName evidence="2">Uroporphyrin-III C-methyltransferase HemD</fullName>
    </submittedName>
</protein>
<feature type="compositionally biased region" description="Basic and acidic residues" evidence="1">
    <location>
        <begin position="228"/>
        <end position="241"/>
    </location>
</feature>
<accession>A0A655F3D4</accession>
<feature type="compositionally biased region" description="Basic and acidic residues" evidence="1">
    <location>
        <begin position="15"/>
        <end position="26"/>
    </location>
</feature>
<feature type="compositionally biased region" description="Basic residues" evidence="1">
    <location>
        <begin position="1"/>
        <end position="10"/>
    </location>
</feature>
<dbReference type="EMBL" id="CQQC01000864">
    <property type="protein sequence ID" value="CNV46496.1"/>
    <property type="molecule type" value="Genomic_DNA"/>
</dbReference>
<dbReference type="Proteomes" id="UP000039217">
    <property type="component" value="Unassembled WGS sequence"/>
</dbReference>
<feature type="compositionally biased region" description="Basic and acidic residues" evidence="1">
    <location>
        <begin position="38"/>
        <end position="71"/>
    </location>
</feature>
<evidence type="ECO:0000313" key="2">
    <source>
        <dbReference type="EMBL" id="CNV46496.1"/>
    </source>
</evidence>
<proteinExistence type="predicted"/>
<dbReference type="GO" id="GO:0032259">
    <property type="term" value="P:methylation"/>
    <property type="evidence" value="ECO:0007669"/>
    <property type="project" value="UniProtKB-KW"/>
</dbReference>
<sequence length="257" mass="28365">MRGDRTRHHLSAAFGRDHTSGIDRPGRPGRYRPRVLRKREGLPGRTADSDHRQDGDQSGKAELVGEPRPLRLDGVGAAHQGPGRRDERAAHVVRRAAGGGADHRRRAAAQPRADGARRQGPGRWPIPVDRVHLHQRGACGVGEVRRVRSGCPRVLRGEDRLCRRVDGRPGARLRNQSRAGALRGAVLAWLARRLPALRQRFRPGEPGFAAARRHRHRNAGRGTARAWLGDRGRHRLPDRAGRAAAGHYPGNDQDGRV</sequence>
<keyword evidence="2" id="KW-0489">Methyltransferase</keyword>
<feature type="compositionally biased region" description="Basic residues" evidence="1">
    <location>
        <begin position="27"/>
        <end position="37"/>
    </location>
</feature>
<reference evidence="2 3" key="1">
    <citation type="submission" date="2015-03" db="EMBL/GenBank/DDBJ databases">
        <authorList>
            <consortium name="Pathogen Informatics"/>
        </authorList>
    </citation>
    <scope>NUCLEOTIDE SEQUENCE [LARGE SCALE GENOMIC DNA]</scope>
    <source>
        <strain evidence="2 3">D00501624</strain>
    </source>
</reference>
<feature type="region of interest" description="Disordered" evidence="1">
    <location>
        <begin position="1"/>
        <end position="127"/>
    </location>
</feature>
<evidence type="ECO:0000313" key="3">
    <source>
        <dbReference type="Proteomes" id="UP000039217"/>
    </source>
</evidence>
<feature type="region of interest" description="Disordered" evidence="1">
    <location>
        <begin position="212"/>
        <end position="257"/>
    </location>
</feature>
<organism evidence="2 3">
    <name type="scientific">Mycobacterium tuberculosis</name>
    <dbReference type="NCBI Taxonomy" id="1773"/>
    <lineage>
        <taxon>Bacteria</taxon>
        <taxon>Bacillati</taxon>
        <taxon>Actinomycetota</taxon>
        <taxon>Actinomycetes</taxon>
        <taxon>Mycobacteriales</taxon>
        <taxon>Mycobacteriaceae</taxon>
        <taxon>Mycobacterium</taxon>
        <taxon>Mycobacterium tuberculosis complex</taxon>
    </lineage>
</organism>
<dbReference type="GO" id="GO:0008168">
    <property type="term" value="F:methyltransferase activity"/>
    <property type="evidence" value="ECO:0007669"/>
    <property type="project" value="UniProtKB-KW"/>
</dbReference>